<dbReference type="OrthoDB" id="2986975at2759"/>
<protein>
    <recommendedName>
        <fullName evidence="3">DNA helicase</fullName>
    </recommendedName>
</protein>
<proteinExistence type="predicted"/>
<organism evidence="1 2">
    <name type="scientific">Calocera viscosa (strain TUFC12733)</name>
    <dbReference type="NCBI Taxonomy" id="1330018"/>
    <lineage>
        <taxon>Eukaryota</taxon>
        <taxon>Fungi</taxon>
        <taxon>Dikarya</taxon>
        <taxon>Basidiomycota</taxon>
        <taxon>Agaricomycotina</taxon>
        <taxon>Dacrymycetes</taxon>
        <taxon>Dacrymycetales</taxon>
        <taxon>Dacrymycetaceae</taxon>
        <taxon>Calocera</taxon>
    </lineage>
</organism>
<dbReference type="Proteomes" id="UP000076738">
    <property type="component" value="Unassembled WGS sequence"/>
</dbReference>
<reference evidence="1 2" key="1">
    <citation type="journal article" date="2016" name="Mol. Biol. Evol.">
        <title>Comparative Genomics of Early-Diverging Mushroom-Forming Fungi Provides Insights into the Origins of Lignocellulose Decay Capabilities.</title>
        <authorList>
            <person name="Nagy L.G."/>
            <person name="Riley R."/>
            <person name="Tritt A."/>
            <person name="Adam C."/>
            <person name="Daum C."/>
            <person name="Floudas D."/>
            <person name="Sun H."/>
            <person name="Yadav J.S."/>
            <person name="Pangilinan J."/>
            <person name="Larsson K.H."/>
            <person name="Matsuura K."/>
            <person name="Barry K."/>
            <person name="Labutti K."/>
            <person name="Kuo R."/>
            <person name="Ohm R.A."/>
            <person name="Bhattacharya S.S."/>
            <person name="Shirouzu T."/>
            <person name="Yoshinaga Y."/>
            <person name="Martin F.M."/>
            <person name="Grigoriev I.V."/>
            <person name="Hibbett D.S."/>
        </authorList>
    </citation>
    <scope>NUCLEOTIDE SEQUENCE [LARGE SCALE GENOMIC DNA]</scope>
    <source>
        <strain evidence="1 2">TUFC12733</strain>
    </source>
</reference>
<keyword evidence="2" id="KW-1185">Reference proteome</keyword>
<dbReference type="EMBL" id="KV417312">
    <property type="protein sequence ID" value="KZO92297.1"/>
    <property type="molecule type" value="Genomic_DNA"/>
</dbReference>
<dbReference type="AlphaFoldDB" id="A0A167I4S0"/>
<name>A0A167I4S0_CALVF</name>
<dbReference type="STRING" id="1330018.A0A167I4S0"/>
<evidence type="ECO:0008006" key="3">
    <source>
        <dbReference type="Google" id="ProtNLM"/>
    </source>
</evidence>
<accession>A0A167I4S0</accession>
<gene>
    <name evidence="1" type="ORF">CALVIDRAFT_547034</name>
</gene>
<evidence type="ECO:0000313" key="1">
    <source>
        <dbReference type="EMBL" id="KZO92297.1"/>
    </source>
</evidence>
<evidence type="ECO:0000313" key="2">
    <source>
        <dbReference type="Proteomes" id="UP000076738"/>
    </source>
</evidence>
<sequence>MALWQHPAYLIIDEISMCSKDFLAKISRTIAKARLSFPPVAAKHTAPLYCPAHPYKDTEDEKLGRQIYEQFSTVVVLRDQSFLHRSRYGFTAVLITSRHTVRMQWNEAAISRHSHDTIGGRKITSTERYAILTKSRTRNKSRKERGGLPQMVPLAIGMEVMVTLNVQTDLDVANGARGQVVGIGLHSEDSWSVSGSSSRITLNRPPKYAYQMV</sequence>